<dbReference type="SMART" id="SM00347">
    <property type="entry name" value="HTH_MARR"/>
    <property type="match status" value="1"/>
</dbReference>
<evidence type="ECO:0000256" key="2">
    <source>
        <dbReference type="ARBA" id="ARBA00023125"/>
    </source>
</evidence>
<protein>
    <submittedName>
        <fullName evidence="5">MarR family transcriptional regulator</fullName>
    </submittedName>
</protein>
<keyword evidence="1" id="KW-0805">Transcription regulation</keyword>
<evidence type="ECO:0000256" key="3">
    <source>
        <dbReference type="ARBA" id="ARBA00023163"/>
    </source>
</evidence>
<proteinExistence type="predicted"/>
<evidence type="ECO:0000313" key="5">
    <source>
        <dbReference type="EMBL" id="WBO22856.1"/>
    </source>
</evidence>
<reference evidence="5 6" key="1">
    <citation type="submission" date="2022-12" db="EMBL/GenBank/DDBJ databases">
        <title>Sphingomonas abieness sp. nov., an endophytic bacterium isolated from Abies koreana.</title>
        <authorList>
            <person name="Jiang L."/>
            <person name="Lee J."/>
        </authorList>
    </citation>
    <scope>NUCLEOTIDE SEQUENCE [LARGE SCALE GENOMIC DNA]</scope>
    <source>
        <strain evidence="6">PAMB 00755</strain>
    </source>
</reference>
<dbReference type="InterPro" id="IPR023187">
    <property type="entry name" value="Tscrpt_reg_MarR-type_CS"/>
</dbReference>
<dbReference type="Pfam" id="PF01047">
    <property type="entry name" value="MarR"/>
    <property type="match status" value="1"/>
</dbReference>
<organism evidence="5 6">
    <name type="scientific">Sphingomonas abietis</name>
    <dbReference type="NCBI Taxonomy" id="3012344"/>
    <lineage>
        <taxon>Bacteria</taxon>
        <taxon>Pseudomonadati</taxon>
        <taxon>Pseudomonadota</taxon>
        <taxon>Alphaproteobacteria</taxon>
        <taxon>Sphingomonadales</taxon>
        <taxon>Sphingomonadaceae</taxon>
        <taxon>Sphingomonas</taxon>
    </lineage>
</organism>
<feature type="domain" description="HTH marR-type" evidence="4">
    <location>
        <begin position="11"/>
        <end position="143"/>
    </location>
</feature>
<accession>A0ABY7NMV4</accession>
<dbReference type="PROSITE" id="PS01117">
    <property type="entry name" value="HTH_MARR_1"/>
    <property type="match status" value="1"/>
</dbReference>
<dbReference type="SUPFAM" id="SSF46785">
    <property type="entry name" value="Winged helix' DNA-binding domain"/>
    <property type="match status" value="1"/>
</dbReference>
<dbReference type="InterPro" id="IPR036388">
    <property type="entry name" value="WH-like_DNA-bd_sf"/>
</dbReference>
<sequence length="150" mass="16608">MVPQDISLDGRTRVAETLRDYYLRSHRLIDRIMTAQGASFSRAKMLMHIAREGPSRSIDLASSFGFAPRTVTEAIDGLERDGLVRRDPDPDDRRAKRITLTAEGMVVVKAAEAARLEYIDSVFGALSAEECEQIVGLVNKLNDRMAELGG</sequence>
<name>A0ABY7NMV4_9SPHN</name>
<evidence type="ECO:0000313" key="6">
    <source>
        <dbReference type="Proteomes" id="UP001210865"/>
    </source>
</evidence>
<dbReference type="PRINTS" id="PR00598">
    <property type="entry name" value="HTHMARR"/>
</dbReference>
<keyword evidence="2" id="KW-0238">DNA-binding</keyword>
<dbReference type="InterPro" id="IPR036390">
    <property type="entry name" value="WH_DNA-bd_sf"/>
</dbReference>
<dbReference type="EMBL" id="CP115174">
    <property type="protein sequence ID" value="WBO22856.1"/>
    <property type="molecule type" value="Genomic_DNA"/>
</dbReference>
<evidence type="ECO:0000259" key="4">
    <source>
        <dbReference type="PROSITE" id="PS50995"/>
    </source>
</evidence>
<dbReference type="PANTHER" id="PTHR42756">
    <property type="entry name" value="TRANSCRIPTIONAL REGULATOR, MARR"/>
    <property type="match status" value="1"/>
</dbReference>
<evidence type="ECO:0000256" key="1">
    <source>
        <dbReference type="ARBA" id="ARBA00023015"/>
    </source>
</evidence>
<keyword evidence="3" id="KW-0804">Transcription</keyword>
<gene>
    <name evidence="5" type="ORF">PBT88_01500</name>
</gene>
<dbReference type="InterPro" id="IPR000835">
    <property type="entry name" value="HTH_MarR-typ"/>
</dbReference>
<keyword evidence="6" id="KW-1185">Reference proteome</keyword>
<dbReference type="Proteomes" id="UP001210865">
    <property type="component" value="Chromosome"/>
</dbReference>
<dbReference type="PROSITE" id="PS50995">
    <property type="entry name" value="HTH_MARR_2"/>
    <property type="match status" value="1"/>
</dbReference>
<dbReference type="RefSeq" id="WP_270077496.1">
    <property type="nucleotide sequence ID" value="NZ_CP115174.1"/>
</dbReference>
<dbReference type="PANTHER" id="PTHR42756:SF1">
    <property type="entry name" value="TRANSCRIPTIONAL REPRESSOR OF EMRAB OPERON"/>
    <property type="match status" value="1"/>
</dbReference>
<dbReference type="Gene3D" id="1.10.10.10">
    <property type="entry name" value="Winged helix-like DNA-binding domain superfamily/Winged helix DNA-binding domain"/>
    <property type="match status" value="1"/>
</dbReference>